<dbReference type="InterPro" id="IPR054612">
    <property type="entry name" value="Phage_capsid-like_C"/>
</dbReference>
<dbReference type="InterPro" id="IPR024455">
    <property type="entry name" value="Phage_capsid"/>
</dbReference>
<dbReference type="Pfam" id="PF05065">
    <property type="entry name" value="Phage_capsid"/>
    <property type="match status" value="1"/>
</dbReference>
<accession>A0A6P1Y1B8</accession>
<keyword evidence="2" id="KW-0175">Coiled coil</keyword>
<dbReference type="Proteomes" id="UP000464374">
    <property type="component" value="Chromosome"/>
</dbReference>
<comment type="subcellular location">
    <subcellularLocation>
        <location evidence="1">Virion</location>
    </subcellularLocation>
</comment>
<sequence length="350" mass="38025">MEKLIEEKRLIEVELRSLSEKVKEGSIKSADAKAEFEALRTKKHDIEKRMAQQTAPQQREKKPEGVFADIAKAMQEKRSITLSGTGVVNTIREIVQLMGSKKAVLEKVRYFYGENASTVIPIWGTALTRPAPVADDGTLAKENTANLGNTTLTAKAFGISIPVSNETLKLSAAAFESELQGIIADTFADCMAYEIFNGTGTGGHFSSVLSSTAETMKTAAVQVKLSDLAHFALTVSDKTDTACIFLHPAVYTAFIADVTDAHKVYREDLIRNKMIENVPVIVTSYMPKEMTTGSKIAVAGDFQNYAVAVAGELNIEPKKTAGSLVTTFDVDMYLAGKPALDKNFTVLQVK</sequence>
<reference evidence="4 5" key="1">
    <citation type="submission" date="2020-01" db="EMBL/GenBank/DDBJ databases">
        <title>Complete genome sequence of a human oral phylogroup 1 Treponema sp. strain ATCC 700766, originally isolated from periodontitis dental plaque.</title>
        <authorList>
            <person name="Chan Y."/>
            <person name="Huo Y.-B."/>
            <person name="Yu X.-L."/>
            <person name="Zeng H."/>
            <person name="Leung W.-K."/>
            <person name="Watt R.M."/>
        </authorList>
    </citation>
    <scope>NUCLEOTIDE SEQUENCE [LARGE SCALE GENOMIC DNA]</scope>
    <source>
        <strain evidence="4 5">OMZ 804</strain>
    </source>
</reference>
<evidence type="ECO:0000313" key="5">
    <source>
        <dbReference type="Proteomes" id="UP000464374"/>
    </source>
</evidence>
<organism evidence="4 5">
    <name type="scientific">Treponema vincentii</name>
    <dbReference type="NCBI Taxonomy" id="69710"/>
    <lineage>
        <taxon>Bacteria</taxon>
        <taxon>Pseudomonadati</taxon>
        <taxon>Spirochaetota</taxon>
        <taxon>Spirochaetia</taxon>
        <taxon>Spirochaetales</taxon>
        <taxon>Treponemataceae</taxon>
        <taxon>Treponema</taxon>
    </lineage>
</organism>
<dbReference type="RefSeq" id="WP_162663913.1">
    <property type="nucleotide sequence ID" value="NZ_CP048020.1"/>
</dbReference>
<evidence type="ECO:0000256" key="1">
    <source>
        <dbReference type="ARBA" id="ARBA00004328"/>
    </source>
</evidence>
<protein>
    <submittedName>
        <fullName evidence="4">Phage major capsid protein</fullName>
    </submittedName>
</protein>
<feature type="coiled-coil region" evidence="2">
    <location>
        <begin position="1"/>
        <end position="49"/>
    </location>
</feature>
<evidence type="ECO:0000259" key="3">
    <source>
        <dbReference type="Pfam" id="PF05065"/>
    </source>
</evidence>
<dbReference type="EMBL" id="CP048020">
    <property type="protein sequence ID" value="QHX43598.1"/>
    <property type="molecule type" value="Genomic_DNA"/>
</dbReference>
<proteinExistence type="predicted"/>
<dbReference type="AlphaFoldDB" id="A0A6P1Y1B8"/>
<evidence type="ECO:0000313" key="4">
    <source>
        <dbReference type="EMBL" id="QHX43598.1"/>
    </source>
</evidence>
<dbReference type="Gene3D" id="3.30.2400.10">
    <property type="entry name" value="Major capsid protein gp5"/>
    <property type="match status" value="1"/>
</dbReference>
<evidence type="ECO:0000256" key="2">
    <source>
        <dbReference type="SAM" id="Coils"/>
    </source>
</evidence>
<feature type="domain" description="Phage capsid-like C-terminal" evidence="3">
    <location>
        <begin position="90"/>
        <end position="348"/>
    </location>
</feature>
<dbReference type="NCBIfam" id="TIGR01554">
    <property type="entry name" value="major_cap_HK97"/>
    <property type="match status" value="1"/>
</dbReference>
<name>A0A6P1Y1B8_9SPIR</name>
<dbReference type="SUPFAM" id="SSF56563">
    <property type="entry name" value="Major capsid protein gp5"/>
    <property type="match status" value="1"/>
</dbReference>
<gene>
    <name evidence="4" type="ORF">GWP43_09295</name>
</gene>
<dbReference type="KEGG" id="trz:GWP43_09295"/>